<keyword evidence="3" id="KW-0805">Transcription regulation</keyword>
<comment type="function">
    <text evidence="6">Repressor of the lactose catabolism operon. Galactose-6-phosphate is the inducer.</text>
</comment>
<dbReference type="Gene3D" id="3.40.50.1360">
    <property type="match status" value="1"/>
</dbReference>
<evidence type="ECO:0000313" key="9">
    <source>
        <dbReference type="EMBL" id="MCR0234999.1"/>
    </source>
</evidence>
<dbReference type="Proteomes" id="UP001203972">
    <property type="component" value="Unassembled WGS sequence"/>
</dbReference>
<dbReference type="Pfam" id="PF08220">
    <property type="entry name" value="HTH_DeoR"/>
    <property type="match status" value="1"/>
</dbReference>
<evidence type="ECO:0000256" key="4">
    <source>
        <dbReference type="ARBA" id="ARBA00023125"/>
    </source>
</evidence>
<dbReference type="InterPro" id="IPR001034">
    <property type="entry name" value="DeoR_HTH"/>
</dbReference>
<dbReference type="InterPro" id="IPR037171">
    <property type="entry name" value="NagB/RpiA_transferase-like"/>
</dbReference>
<dbReference type="PROSITE" id="PS00894">
    <property type="entry name" value="HTH_DEOR_1"/>
    <property type="match status" value="1"/>
</dbReference>
<proteinExistence type="predicted"/>
<dbReference type="InterPro" id="IPR014036">
    <property type="entry name" value="DeoR-like_C"/>
</dbReference>
<organism evidence="8 10">
    <name type="scientific">Clostridium innocuum</name>
    <dbReference type="NCBI Taxonomy" id="1522"/>
    <lineage>
        <taxon>Bacteria</taxon>
        <taxon>Bacillati</taxon>
        <taxon>Bacillota</taxon>
        <taxon>Clostridia</taxon>
        <taxon>Eubacteriales</taxon>
        <taxon>Clostridiaceae</taxon>
        <taxon>Clostridium</taxon>
    </lineage>
</organism>
<evidence type="ECO:0000256" key="6">
    <source>
        <dbReference type="ARBA" id="ARBA00024937"/>
    </source>
</evidence>
<dbReference type="RefSeq" id="WP_008819600.1">
    <property type="nucleotide sequence ID" value="NZ_AP025565.1"/>
</dbReference>
<sequence>MAKTTQQRRNEIYRIIVSKGSARVSELAEQLQVTTETIRKDLNSMDEQGIIIKNHGGAEIKNTYYQLPLDVKMSEHVYEKQLIARRALDFIQDNTVLFLDPGSTILYLAKYLRLRKGLTVVTNSLAIASMVSETTHQLMIAGGLLQKQGKAAIGGFTNSMIDAIHIDTAFMGCDGFLDSFGPATFSHEEMEVKQHVLRKAQQRILLCDSSKFRKSSSYTFARWSDYDVLITDQITEQEQHMVKEVRQLICVSDEDYEFL</sequence>
<keyword evidence="4 9" id="KW-0238">DNA-binding</keyword>
<evidence type="ECO:0000256" key="2">
    <source>
        <dbReference type="ARBA" id="ARBA00022491"/>
    </source>
</evidence>
<evidence type="ECO:0000256" key="3">
    <source>
        <dbReference type="ARBA" id="ARBA00023015"/>
    </source>
</evidence>
<dbReference type="SUPFAM" id="SSF100950">
    <property type="entry name" value="NagB/RpiA/CoA transferase-like"/>
    <property type="match status" value="1"/>
</dbReference>
<evidence type="ECO:0000259" key="7">
    <source>
        <dbReference type="PROSITE" id="PS51000"/>
    </source>
</evidence>
<keyword evidence="2" id="KW-0678">Repressor</keyword>
<dbReference type="Proteomes" id="UP000030008">
    <property type="component" value="Unassembled WGS sequence"/>
</dbReference>
<dbReference type="InterPro" id="IPR050313">
    <property type="entry name" value="Carb_Metab_HTH_regulators"/>
</dbReference>
<dbReference type="PRINTS" id="PR00037">
    <property type="entry name" value="HTHLACR"/>
</dbReference>
<reference evidence="8 10" key="1">
    <citation type="submission" date="2014-08" db="EMBL/GenBank/DDBJ databases">
        <title>Clostridium innocuum, an unnegligible vancomycin-resistant pathogen causing extra-intestinal infections.</title>
        <authorList>
            <person name="Feng Y."/>
            <person name="Chiu C.-H."/>
        </authorList>
    </citation>
    <scope>NUCLEOTIDE SEQUENCE [LARGE SCALE GENOMIC DNA]</scope>
    <source>
        <strain evidence="8 10">AN88</strain>
    </source>
</reference>
<evidence type="ECO:0000256" key="5">
    <source>
        <dbReference type="ARBA" id="ARBA00023163"/>
    </source>
</evidence>
<dbReference type="InterPro" id="IPR018356">
    <property type="entry name" value="Tscrpt_reg_HTH_DeoR_CS"/>
</dbReference>
<name>A0A099I7E0_CLOIN</name>
<dbReference type="GO" id="GO:0003677">
    <property type="term" value="F:DNA binding"/>
    <property type="evidence" value="ECO:0007669"/>
    <property type="project" value="UniProtKB-KW"/>
</dbReference>
<dbReference type="SMART" id="SM01134">
    <property type="entry name" value="DeoRC"/>
    <property type="match status" value="1"/>
</dbReference>
<dbReference type="InterPro" id="IPR036388">
    <property type="entry name" value="WH-like_DNA-bd_sf"/>
</dbReference>
<dbReference type="PANTHER" id="PTHR30363:SF4">
    <property type="entry name" value="GLYCEROL-3-PHOSPHATE REGULON REPRESSOR"/>
    <property type="match status" value="1"/>
</dbReference>
<dbReference type="InterPro" id="IPR036390">
    <property type="entry name" value="WH_DNA-bd_sf"/>
</dbReference>
<dbReference type="Pfam" id="PF00455">
    <property type="entry name" value="DeoRC"/>
    <property type="match status" value="1"/>
</dbReference>
<dbReference type="Gene3D" id="1.10.10.10">
    <property type="entry name" value="Winged helix-like DNA-binding domain superfamily/Winged helix DNA-binding domain"/>
    <property type="match status" value="1"/>
</dbReference>
<dbReference type="EMBL" id="JQIF01000052">
    <property type="protein sequence ID" value="KGJ52798.1"/>
    <property type="molecule type" value="Genomic_DNA"/>
</dbReference>
<dbReference type="EMBL" id="JAKTMA010000046">
    <property type="protein sequence ID" value="MCR0234999.1"/>
    <property type="molecule type" value="Genomic_DNA"/>
</dbReference>
<dbReference type="AlphaFoldDB" id="A0A099I7E0"/>
<dbReference type="GO" id="GO:0003700">
    <property type="term" value="F:DNA-binding transcription factor activity"/>
    <property type="evidence" value="ECO:0007669"/>
    <property type="project" value="InterPro"/>
</dbReference>
<comment type="caution">
    <text evidence="8">The sequence shown here is derived from an EMBL/GenBank/DDBJ whole genome shotgun (WGS) entry which is preliminary data.</text>
</comment>
<evidence type="ECO:0000313" key="10">
    <source>
        <dbReference type="Proteomes" id="UP000030008"/>
    </source>
</evidence>
<gene>
    <name evidence="8" type="ORF">CIAN88_12435</name>
    <name evidence="9" type="ORF">MKC95_19715</name>
</gene>
<dbReference type="PROSITE" id="PS51000">
    <property type="entry name" value="HTH_DEOR_2"/>
    <property type="match status" value="1"/>
</dbReference>
<dbReference type="SUPFAM" id="SSF46785">
    <property type="entry name" value="Winged helix' DNA-binding domain"/>
    <property type="match status" value="1"/>
</dbReference>
<feature type="domain" description="HTH deoR-type" evidence="7">
    <location>
        <begin position="5"/>
        <end position="60"/>
    </location>
</feature>
<evidence type="ECO:0000256" key="1">
    <source>
        <dbReference type="ARBA" id="ARBA00021390"/>
    </source>
</evidence>
<accession>A0A099I7E0</accession>
<keyword evidence="5" id="KW-0804">Transcription</keyword>
<evidence type="ECO:0000313" key="8">
    <source>
        <dbReference type="EMBL" id="KGJ52798.1"/>
    </source>
</evidence>
<protein>
    <recommendedName>
        <fullName evidence="1">Lactose phosphotransferase system repressor</fullName>
    </recommendedName>
</protein>
<reference evidence="9" key="2">
    <citation type="journal article" date="2022" name="Clin. Infect. Dis.">
        <title>Association between Clostridium innocuum and antibiotic-associated diarrhea in adults and children: A cross-sectional study and comparative genomics analysis.</title>
        <authorList>
            <person name="Cherny K.E."/>
            <person name="Muscat E.B."/>
            <person name="Balaji A."/>
            <person name="Mukherjee J."/>
            <person name="Ozer E.A."/>
            <person name="Angarone M.P."/>
            <person name="Hauser A.R."/>
            <person name="Sichel J.S."/>
            <person name="Amponsah E."/>
            <person name="Kociolek L.K."/>
        </authorList>
    </citation>
    <scope>NUCLEOTIDE SEQUENCE</scope>
    <source>
        <strain evidence="9">NU1-AC-029v</strain>
    </source>
</reference>
<dbReference type="SMART" id="SM00420">
    <property type="entry name" value="HTH_DEOR"/>
    <property type="match status" value="1"/>
</dbReference>
<dbReference type="PANTHER" id="PTHR30363">
    <property type="entry name" value="HTH-TYPE TRANSCRIPTIONAL REGULATOR SRLR-RELATED"/>
    <property type="match status" value="1"/>
</dbReference>